<dbReference type="EMBL" id="CABFLD010000033">
    <property type="protein sequence ID" value="VTX59265.1"/>
    <property type="molecule type" value="Genomic_DNA"/>
</dbReference>
<reference evidence="2" key="1">
    <citation type="submission" date="2019-05" db="EMBL/GenBank/DDBJ databases">
        <authorList>
            <person name="Hibberd M."/>
        </authorList>
    </citation>
    <scope>NUCLEOTIDE SEQUENCE</scope>
    <source>
        <strain evidence="2">Haemophilus_influenzae_BgEED16</strain>
    </source>
</reference>
<evidence type="ECO:0000313" key="3">
    <source>
        <dbReference type="Proteomes" id="UP000658741"/>
    </source>
</evidence>
<evidence type="ECO:0000256" key="1">
    <source>
        <dbReference type="SAM" id="Phobius"/>
    </source>
</evidence>
<dbReference type="Proteomes" id="UP000658741">
    <property type="component" value="Unassembled WGS sequence"/>
</dbReference>
<proteinExistence type="predicted"/>
<name>A0AAQ0L3C6_HAEIF</name>
<sequence length="111" mass="12454">MTFSEKIGYNVGSAVAKFKHWQVAPWIKITVAIGILALFAGLVYVSYMLAQFIAFVVILALVISSKNLKNIPLSNDDDHEKYDFDYSLSEGYRNGHSGDGYYDSNDIKLHD</sequence>
<evidence type="ECO:0000313" key="2">
    <source>
        <dbReference type="EMBL" id="VTX59265.1"/>
    </source>
</evidence>
<accession>A0AAQ0L3C6</accession>
<protein>
    <recommendedName>
        <fullName evidence="4">DUF3742 family protein</fullName>
    </recommendedName>
</protein>
<feature type="transmembrane region" description="Helical" evidence="1">
    <location>
        <begin position="29"/>
        <end position="62"/>
    </location>
</feature>
<keyword evidence="1" id="KW-0472">Membrane</keyword>
<comment type="caution">
    <text evidence="2">The sequence shown here is derived from an EMBL/GenBank/DDBJ whole genome shotgun (WGS) entry which is preliminary data.</text>
</comment>
<keyword evidence="1" id="KW-0812">Transmembrane</keyword>
<evidence type="ECO:0008006" key="4">
    <source>
        <dbReference type="Google" id="ProtNLM"/>
    </source>
</evidence>
<keyword evidence="1" id="KW-1133">Transmembrane helix</keyword>
<dbReference type="AlphaFoldDB" id="A0AAQ0L3C6"/>
<dbReference type="RefSeq" id="WP_111691012.1">
    <property type="nucleotide sequence ID" value="NZ_CABFLD010000033.1"/>
</dbReference>
<organism evidence="2 3">
    <name type="scientific">Haemophilus influenzae</name>
    <dbReference type="NCBI Taxonomy" id="727"/>
    <lineage>
        <taxon>Bacteria</taxon>
        <taxon>Pseudomonadati</taxon>
        <taxon>Pseudomonadota</taxon>
        <taxon>Gammaproteobacteria</taxon>
        <taxon>Pasteurellales</taxon>
        <taxon>Pasteurellaceae</taxon>
        <taxon>Haemophilus</taxon>
    </lineage>
</organism>
<gene>
    <name evidence="2" type="ORF">CAGEJMGA_00781</name>
</gene>